<sequence>ADAGVFDVCNIGLDKLMLCQSAVTNPPADPTDGCCNVVKSADLKCLCSKQSLLPKSVDPKLVMALPQKCQVYNLPAACK</sequence>
<evidence type="ECO:0000313" key="2">
    <source>
        <dbReference type="EMBL" id="KAH9290190.1"/>
    </source>
</evidence>
<gene>
    <name evidence="2" type="ORF">KI387_034307</name>
</gene>
<dbReference type="PANTHER" id="PTHR33122:SF60">
    <property type="entry name" value="LIPID-TRANSFER PROTEIN DIR1-RELATED"/>
    <property type="match status" value="1"/>
</dbReference>
<dbReference type="InterPro" id="IPR044741">
    <property type="entry name" value="NsLTP-like"/>
</dbReference>
<dbReference type="InterPro" id="IPR039265">
    <property type="entry name" value="DIR1-like"/>
</dbReference>
<keyword evidence="3" id="KW-1185">Reference proteome</keyword>
<dbReference type="PANTHER" id="PTHR33122">
    <property type="entry name" value="LIPID BINDING PROTEIN-RELATED"/>
    <property type="match status" value="1"/>
</dbReference>
<feature type="non-terminal residue" evidence="2">
    <location>
        <position position="1"/>
    </location>
</feature>
<evidence type="ECO:0000313" key="3">
    <source>
        <dbReference type="Proteomes" id="UP000824469"/>
    </source>
</evidence>
<dbReference type="Proteomes" id="UP000824469">
    <property type="component" value="Unassembled WGS sequence"/>
</dbReference>
<dbReference type="Gene3D" id="1.10.110.10">
    <property type="entry name" value="Plant lipid-transfer and hydrophobic proteins"/>
    <property type="match status" value="1"/>
</dbReference>
<dbReference type="GO" id="GO:0005504">
    <property type="term" value="F:fatty acid binding"/>
    <property type="evidence" value="ECO:0007669"/>
    <property type="project" value="InterPro"/>
</dbReference>
<dbReference type="GO" id="GO:0009627">
    <property type="term" value="P:systemic acquired resistance"/>
    <property type="evidence" value="ECO:0007669"/>
    <property type="project" value="InterPro"/>
</dbReference>
<organism evidence="2 3">
    <name type="scientific">Taxus chinensis</name>
    <name type="common">Chinese yew</name>
    <name type="synonym">Taxus wallichiana var. chinensis</name>
    <dbReference type="NCBI Taxonomy" id="29808"/>
    <lineage>
        <taxon>Eukaryota</taxon>
        <taxon>Viridiplantae</taxon>
        <taxon>Streptophyta</taxon>
        <taxon>Embryophyta</taxon>
        <taxon>Tracheophyta</taxon>
        <taxon>Spermatophyta</taxon>
        <taxon>Pinopsida</taxon>
        <taxon>Pinidae</taxon>
        <taxon>Conifers II</taxon>
        <taxon>Cupressales</taxon>
        <taxon>Taxaceae</taxon>
        <taxon>Taxus</taxon>
    </lineage>
</organism>
<dbReference type="InterPro" id="IPR036312">
    <property type="entry name" value="Bifun_inhib/LTP/seed_sf"/>
</dbReference>
<comment type="caution">
    <text evidence="2">The sequence shown here is derived from an EMBL/GenBank/DDBJ whole genome shotgun (WGS) entry which is preliminary data.</text>
</comment>
<feature type="non-terminal residue" evidence="2">
    <location>
        <position position="79"/>
    </location>
</feature>
<feature type="domain" description="Bifunctional inhibitor/plant lipid transfer protein/seed storage helical" evidence="1">
    <location>
        <begin position="7"/>
        <end position="78"/>
    </location>
</feature>
<dbReference type="EMBL" id="JAHRHJ020003813">
    <property type="protein sequence ID" value="KAH9290190.1"/>
    <property type="molecule type" value="Genomic_DNA"/>
</dbReference>
<dbReference type="CDD" id="cd04660">
    <property type="entry name" value="nsLTP_like"/>
    <property type="match status" value="1"/>
</dbReference>
<dbReference type="OMA" id="PPECKGH"/>
<dbReference type="Pfam" id="PF14368">
    <property type="entry name" value="LTP_2"/>
    <property type="match status" value="1"/>
</dbReference>
<accession>A0AA38BUP2</accession>
<dbReference type="InterPro" id="IPR016140">
    <property type="entry name" value="Bifunc_inhib/LTP/seed_store"/>
</dbReference>
<evidence type="ECO:0000259" key="1">
    <source>
        <dbReference type="Pfam" id="PF14368"/>
    </source>
</evidence>
<protein>
    <recommendedName>
        <fullName evidence="1">Bifunctional inhibitor/plant lipid transfer protein/seed storage helical domain-containing protein</fullName>
    </recommendedName>
</protein>
<name>A0AA38BUP2_TAXCH</name>
<reference evidence="2 3" key="1">
    <citation type="journal article" date="2021" name="Nat. Plants">
        <title>The Taxus genome provides insights into paclitaxel biosynthesis.</title>
        <authorList>
            <person name="Xiong X."/>
            <person name="Gou J."/>
            <person name="Liao Q."/>
            <person name="Li Y."/>
            <person name="Zhou Q."/>
            <person name="Bi G."/>
            <person name="Li C."/>
            <person name="Du R."/>
            <person name="Wang X."/>
            <person name="Sun T."/>
            <person name="Guo L."/>
            <person name="Liang H."/>
            <person name="Lu P."/>
            <person name="Wu Y."/>
            <person name="Zhang Z."/>
            <person name="Ro D.K."/>
            <person name="Shang Y."/>
            <person name="Huang S."/>
            <person name="Yan J."/>
        </authorList>
    </citation>
    <scope>NUCLEOTIDE SEQUENCE [LARGE SCALE GENOMIC DNA]</scope>
    <source>
        <strain evidence="2">Ta-2019</strain>
    </source>
</reference>
<dbReference type="SUPFAM" id="SSF47699">
    <property type="entry name" value="Bifunctional inhibitor/lipid-transfer protein/seed storage 2S albumin"/>
    <property type="match status" value="1"/>
</dbReference>
<proteinExistence type="predicted"/>
<dbReference type="AlphaFoldDB" id="A0AA38BUP2"/>